<accession>A0AAN6ZDJ8</accession>
<evidence type="ECO:0000313" key="1">
    <source>
        <dbReference type="EMBL" id="KAK4135125.1"/>
    </source>
</evidence>
<reference evidence="1" key="1">
    <citation type="journal article" date="2023" name="Mol. Phylogenet. Evol.">
        <title>Genome-scale phylogeny and comparative genomics of the fungal order Sordariales.</title>
        <authorList>
            <person name="Hensen N."/>
            <person name="Bonometti L."/>
            <person name="Westerberg I."/>
            <person name="Brannstrom I.O."/>
            <person name="Guillou S."/>
            <person name="Cros-Aarteil S."/>
            <person name="Calhoun S."/>
            <person name="Haridas S."/>
            <person name="Kuo A."/>
            <person name="Mondo S."/>
            <person name="Pangilinan J."/>
            <person name="Riley R."/>
            <person name="LaButti K."/>
            <person name="Andreopoulos B."/>
            <person name="Lipzen A."/>
            <person name="Chen C."/>
            <person name="Yan M."/>
            <person name="Daum C."/>
            <person name="Ng V."/>
            <person name="Clum A."/>
            <person name="Steindorff A."/>
            <person name="Ohm R.A."/>
            <person name="Martin F."/>
            <person name="Silar P."/>
            <person name="Natvig D.O."/>
            <person name="Lalanne C."/>
            <person name="Gautier V."/>
            <person name="Ament-Velasquez S.L."/>
            <person name="Kruys A."/>
            <person name="Hutchinson M.I."/>
            <person name="Powell A.J."/>
            <person name="Barry K."/>
            <person name="Miller A.N."/>
            <person name="Grigoriev I.V."/>
            <person name="Debuchy R."/>
            <person name="Gladieux P."/>
            <person name="Hiltunen Thoren M."/>
            <person name="Johannesson H."/>
        </authorList>
    </citation>
    <scope>NUCLEOTIDE SEQUENCE</scope>
    <source>
        <strain evidence="1">CBS 123565</strain>
    </source>
</reference>
<evidence type="ECO:0008006" key="3">
    <source>
        <dbReference type="Google" id="ProtNLM"/>
    </source>
</evidence>
<dbReference type="AlphaFoldDB" id="A0AAN6ZDJ8"/>
<sequence>MGVIEQHSSAVLLDHDGDLVVIVRDPTQCKSRQFLVSSTKLSQASRVFATMLGPNFQEGAKLRAAQKQGSQFPVVTLEEDNIDAMDFILSILHSATDRTMRSLTAEEIVTIALQVDKYDCTAALLPWINAWCNPNCFPVDGRAKSRDIGYALLAAYLFRSPDFAALSARYVRDLAPDFAASWEKYELLDRLPESIWRADGISREIDATMKEIRCQVLLVAEDIRRAAVLSRCKESNCALCKDGVPMPPSRCHRGMSEYFQVLQGAGIWPSLLPFDVMPVNKVVSLIEELPSQVGHRCSDGSHCRLVCEVERLAQNVGQTRDAMKGISLPPLKW</sequence>
<gene>
    <name evidence="1" type="ORF">BT67DRAFT_420789</name>
</gene>
<proteinExistence type="predicted"/>
<organism evidence="1 2">
    <name type="scientific">Trichocladium antarcticum</name>
    <dbReference type="NCBI Taxonomy" id="1450529"/>
    <lineage>
        <taxon>Eukaryota</taxon>
        <taxon>Fungi</taxon>
        <taxon>Dikarya</taxon>
        <taxon>Ascomycota</taxon>
        <taxon>Pezizomycotina</taxon>
        <taxon>Sordariomycetes</taxon>
        <taxon>Sordariomycetidae</taxon>
        <taxon>Sordariales</taxon>
        <taxon>Chaetomiaceae</taxon>
        <taxon>Trichocladium</taxon>
    </lineage>
</organism>
<dbReference type="EMBL" id="MU853407">
    <property type="protein sequence ID" value="KAK4135125.1"/>
    <property type="molecule type" value="Genomic_DNA"/>
</dbReference>
<comment type="caution">
    <text evidence="1">The sequence shown here is derived from an EMBL/GenBank/DDBJ whole genome shotgun (WGS) entry which is preliminary data.</text>
</comment>
<dbReference type="InterPro" id="IPR011333">
    <property type="entry name" value="SKP1/BTB/POZ_sf"/>
</dbReference>
<dbReference type="Proteomes" id="UP001304895">
    <property type="component" value="Unassembled WGS sequence"/>
</dbReference>
<protein>
    <recommendedName>
        <fullName evidence="3">BTB domain-containing protein</fullName>
    </recommendedName>
</protein>
<name>A0AAN6ZDJ8_9PEZI</name>
<keyword evidence="2" id="KW-1185">Reference proteome</keyword>
<dbReference type="Gene3D" id="3.30.710.10">
    <property type="entry name" value="Potassium Channel Kv1.1, Chain A"/>
    <property type="match status" value="1"/>
</dbReference>
<reference evidence="1" key="2">
    <citation type="submission" date="2023-05" db="EMBL/GenBank/DDBJ databases">
        <authorList>
            <consortium name="Lawrence Berkeley National Laboratory"/>
            <person name="Steindorff A."/>
            <person name="Hensen N."/>
            <person name="Bonometti L."/>
            <person name="Westerberg I."/>
            <person name="Brannstrom I.O."/>
            <person name="Guillou S."/>
            <person name="Cros-Aarteil S."/>
            <person name="Calhoun S."/>
            <person name="Haridas S."/>
            <person name="Kuo A."/>
            <person name="Mondo S."/>
            <person name="Pangilinan J."/>
            <person name="Riley R."/>
            <person name="Labutti K."/>
            <person name="Andreopoulos B."/>
            <person name="Lipzen A."/>
            <person name="Chen C."/>
            <person name="Yanf M."/>
            <person name="Daum C."/>
            <person name="Ng V."/>
            <person name="Clum A."/>
            <person name="Ohm R."/>
            <person name="Martin F."/>
            <person name="Silar P."/>
            <person name="Natvig D."/>
            <person name="Lalanne C."/>
            <person name="Gautier V."/>
            <person name="Ament-Velasquez S.L."/>
            <person name="Kruys A."/>
            <person name="Hutchinson M.I."/>
            <person name="Powell A.J."/>
            <person name="Barry K."/>
            <person name="Miller A.N."/>
            <person name="Grigoriev I.V."/>
            <person name="Debuchy R."/>
            <person name="Gladieux P."/>
            <person name="Thoren M.H."/>
            <person name="Johannesson H."/>
        </authorList>
    </citation>
    <scope>NUCLEOTIDE SEQUENCE</scope>
    <source>
        <strain evidence="1">CBS 123565</strain>
    </source>
</reference>
<evidence type="ECO:0000313" key="2">
    <source>
        <dbReference type="Proteomes" id="UP001304895"/>
    </source>
</evidence>